<dbReference type="InterPro" id="IPR029063">
    <property type="entry name" value="SAM-dependent_MTases_sf"/>
</dbReference>
<feature type="region of interest" description="Disordered" evidence="6">
    <location>
        <begin position="431"/>
        <end position="457"/>
    </location>
</feature>
<dbReference type="GO" id="GO:0001510">
    <property type="term" value="P:RNA methylation"/>
    <property type="evidence" value="ECO:0007669"/>
    <property type="project" value="InterPro"/>
</dbReference>
<evidence type="ECO:0000256" key="2">
    <source>
        <dbReference type="ARBA" id="ARBA00022679"/>
    </source>
</evidence>
<feature type="binding site" evidence="5">
    <location>
        <position position="262"/>
    </location>
    <ligand>
        <name>S-adenosyl-L-methionine</name>
        <dbReference type="ChEBI" id="CHEBI:59789"/>
    </ligand>
</feature>
<keyword evidence="3 5" id="KW-0949">S-adenosyl-L-methionine</keyword>
<dbReference type="PROSITE" id="PS51686">
    <property type="entry name" value="SAM_MT_RSMB_NOP"/>
    <property type="match status" value="1"/>
</dbReference>
<dbReference type="Proteomes" id="UP000828390">
    <property type="component" value="Unassembled WGS sequence"/>
</dbReference>
<dbReference type="AlphaFoldDB" id="A0A9D4IH51"/>
<accession>A0A9D4IH51</accession>
<dbReference type="EMBL" id="JAIWYP010000009">
    <property type="protein sequence ID" value="KAH3773930.1"/>
    <property type="molecule type" value="Genomic_DNA"/>
</dbReference>
<dbReference type="PRINTS" id="PR02008">
    <property type="entry name" value="RCMTFAMILY"/>
</dbReference>
<dbReference type="GO" id="GO:0003723">
    <property type="term" value="F:RNA binding"/>
    <property type="evidence" value="ECO:0007669"/>
    <property type="project" value="UniProtKB-UniRule"/>
</dbReference>
<keyword evidence="4 5" id="KW-0694">RNA-binding</keyword>
<evidence type="ECO:0000256" key="4">
    <source>
        <dbReference type="ARBA" id="ARBA00022884"/>
    </source>
</evidence>
<dbReference type="GO" id="GO:0008173">
    <property type="term" value="F:RNA methyltransferase activity"/>
    <property type="evidence" value="ECO:0007669"/>
    <property type="project" value="InterPro"/>
</dbReference>
<keyword evidence="9" id="KW-1185">Reference proteome</keyword>
<evidence type="ECO:0000313" key="9">
    <source>
        <dbReference type="Proteomes" id="UP000828390"/>
    </source>
</evidence>
<dbReference type="PANTHER" id="PTHR22808">
    <property type="entry name" value="NCL1 YEAST -RELATED NOL1/NOP2/FMU SUN DOMAIN-CONTAINING"/>
    <property type="match status" value="1"/>
</dbReference>
<protein>
    <recommendedName>
        <fullName evidence="7">SAM-dependent MTase RsmB/NOP-type domain-containing protein</fullName>
    </recommendedName>
</protein>
<organism evidence="8 9">
    <name type="scientific">Dreissena polymorpha</name>
    <name type="common">Zebra mussel</name>
    <name type="synonym">Mytilus polymorpha</name>
    <dbReference type="NCBI Taxonomy" id="45954"/>
    <lineage>
        <taxon>Eukaryota</taxon>
        <taxon>Metazoa</taxon>
        <taxon>Spiralia</taxon>
        <taxon>Lophotrochozoa</taxon>
        <taxon>Mollusca</taxon>
        <taxon>Bivalvia</taxon>
        <taxon>Autobranchia</taxon>
        <taxon>Heteroconchia</taxon>
        <taxon>Euheterodonta</taxon>
        <taxon>Imparidentia</taxon>
        <taxon>Neoheterodontei</taxon>
        <taxon>Myida</taxon>
        <taxon>Dreissenoidea</taxon>
        <taxon>Dreissenidae</taxon>
        <taxon>Dreissena</taxon>
    </lineage>
</organism>
<proteinExistence type="inferred from homology"/>
<keyword evidence="2 5" id="KW-0808">Transferase</keyword>
<sequence length="722" mass="82656">MPLKPKRKPFSPRKSDVDVNPQNIETHLSQFIKFYKGINLVSEEEWPHFIESLLNELPVTFSISQRHRRCNEINDGKGGSLSESDVLSQFLKNQVLPKLKGVELEDGSSVQMSAIPWYPKHLAWKTNIPLQALMSNEKLRPLKSFILGEKRYAFLFRQEIVNMIPPLLVDIQPHHKILELRAGAGYHSSQILEQIYSNPKKMPEGFLVANVHEKSYTKTHYRWNTGTNVLFTHHSEESFPDLYLSQERDADCKVLYDRVFLDGVSSNDGTMRTNLKMRTNWSIVQAQKNHAELKKQLRRGLELLELNGQLVYFTRSMNPLENEAVVAALIDEAPGSLQLLDVKSRLPSFHVRAGMTSWKVMSQGLVFYDTYDSAPAWFQKENEKSLFAPTNASMYNLDRCVRILPHDNDTGALFVAVISKFGSLPWQKAEDGAGEVKMETEDKAEEKQTEEEKKKQKYNHPIRCDVNVCVAEIEWTTEITDEKLNSTETVNCSTYDLAPMKVSKSCWTPTMKQMMTQEKEPGFTEITDSNPDWQAVKKQYDIRKFDPTPYLLKFVEEEKSTLYYFFSQNVKNLLLHNPKIFKSSGKFAGGMLFIKSTPASRPELVLWGATAILPFINKWLIPVPKADLVLLLQDKELPFSKLSDKTRKALEALGAQDGTVYFHCEAKSKNADPPCSILLQREKFSLFVKPSFGFYIDSVENHLLRLCGITPDEDSEDEMDIV</sequence>
<evidence type="ECO:0000259" key="7">
    <source>
        <dbReference type="PROSITE" id="PS51686"/>
    </source>
</evidence>
<gene>
    <name evidence="8" type="ORF">DPMN_175301</name>
</gene>
<comment type="similarity">
    <text evidence="5">Belongs to the class I-like SAM-binding methyltransferase superfamily. RsmB/NOP family.</text>
</comment>
<evidence type="ECO:0000256" key="6">
    <source>
        <dbReference type="SAM" id="MobiDB-lite"/>
    </source>
</evidence>
<dbReference type="Gene3D" id="3.40.50.150">
    <property type="entry name" value="Vaccinia Virus protein VP39"/>
    <property type="match status" value="1"/>
</dbReference>
<evidence type="ECO:0000313" key="8">
    <source>
        <dbReference type="EMBL" id="KAH3773930.1"/>
    </source>
</evidence>
<feature type="domain" description="SAM-dependent MTase RsmB/NOP-type" evidence="7">
    <location>
        <begin position="76"/>
        <end position="421"/>
    </location>
</feature>
<comment type="caution">
    <text evidence="5">Lacks conserved residue(s) required for the propagation of feature annotation.</text>
</comment>
<dbReference type="InterPro" id="IPR023267">
    <property type="entry name" value="RCMT"/>
</dbReference>
<dbReference type="InterPro" id="IPR049560">
    <property type="entry name" value="MeTrfase_RsmB-F_NOP2_cat"/>
</dbReference>
<feature type="compositionally biased region" description="Basic and acidic residues" evidence="6">
    <location>
        <begin position="431"/>
        <end position="454"/>
    </location>
</feature>
<dbReference type="InterPro" id="IPR001678">
    <property type="entry name" value="MeTrfase_RsmB-F_NOP2_dom"/>
</dbReference>
<name>A0A9D4IH51_DREPO</name>
<feature type="binding site" evidence="5">
    <location>
        <position position="241"/>
    </location>
    <ligand>
        <name>S-adenosyl-L-methionine</name>
        <dbReference type="ChEBI" id="CHEBI:59789"/>
    </ligand>
</feature>
<dbReference type="SUPFAM" id="SSF53335">
    <property type="entry name" value="S-adenosyl-L-methionine-dependent methyltransferases"/>
    <property type="match status" value="1"/>
</dbReference>
<reference evidence="8" key="2">
    <citation type="submission" date="2020-11" db="EMBL/GenBank/DDBJ databases">
        <authorList>
            <person name="McCartney M.A."/>
            <person name="Auch B."/>
            <person name="Kono T."/>
            <person name="Mallez S."/>
            <person name="Becker A."/>
            <person name="Gohl D.M."/>
            <person name="Silverstein K.A.T."/>
            <person name="Koren S."/>
            <person name="Bechman K.B."/>
            <person name="Herman A."/>
            <person name="Abrahante J.E."/>
            <person name="Garbe J."/>
        </authorList>
    </citation>
    <scope>NUCLEOTIDE SEQUENCE</scope>
    <source>
        <strain evidence="8">Duluth1</strain>
        <tissue evidence="8">Whole animal</tissue>
    </source>
</reference>
<evidence type="ECO:0000256" key="1">
    <source>
        <dbReference type="ARBA" id="ARBA00022603"/>
    </source>
</evidence>
<comment type="caution">
    <text evidence="8">The sequence shown here is derived from an EMBL/GenBank/DDBJ whole genome shotgun (WGS) entry which is preliminary data.</text>
</comment>
<evidence type="ECO:0000256" key="5">
    <source>
        <dbReference type="PROSITE-ProRule" id="PRU01023"/>
    </source>
</evidence>
<keyword evidence="1 5" id="KW-0489">Methyltransferase</keyword>
<evidence type="ECO:0000256" key="3">
    <source>
        <dbReference type="ARBA" id="ARBA00022691"/>
    </source>
</evidence>
<dbReference type="Pfam" id="PF01189">
    <property type="entry name" value="Methyltr_RsmB-F"/>
    <property type="match status" value="1"/>
</dbReference>
<dbReference type="OrthoDB" id="6093671at2759"/>
<reference evidence="8" key="1">
    <citation type="journal article" date="2019" name="bioRxiv">
        <title>The Genome of the Zebra Mussel, Dreissena polymorpha: A Resource for Invasive Species Research.</title>
        <authorList>
            <person name="McCartney M.A."/>
            <person name="Auch B."/>
            <person name="Kono T."/>
            <person name="Mallez S."/>
            <person name="Zhang Y."/>
            <person name="Obille A."/>
            <person name="Becker A."/>
            <person name="Abrahante J.E."/>
            <person name="Garbe J."/>
            <person name="Badalamenti J.P."/>
            <person name="Herman A."/>
            <person name="Mangelson H."/>
            <person name="Liachko I."/>
            <person name="Sullivan S."/>
            <person name="Sone E.D."/>
            <person name="Koren S."/>
            <person name="Silverstein K.A.T."/>
            <person name="Beckman K.B."/>
            <person name="Gohl D.M."/>
        </authorList>
    </citation>
    <scope>NUCLEOTIDE SEQUENCE</scope>
    <source>
        <strain evidence="8">Duluth1</strain>
        <tissue evidence="8">Whole animal</tissue>
    </source>
</reference>